<dbReference type="EMBL" id="JBGBZA010000002">
    <property type="protein sequence ID" value="MEY9319394.1"/>
    <property type="molecule type" value="Genomic_DNA"/>
</dbReference>
<comment type="caution">
    <text evidence="4">The sequence shown here is derived from an EMBL/GenBank/DDBJ whole genome shotgun (WGS) entry which is preliminary data.</text>
</comment>
<evidence type="ECO:0000256" key="1">
    <source>
        <dbReference type="ARBA" id="ARBA00022908"/>
    </source>
</evidence>
<keyword evidence="2" id="KW-0233">DNA recombination</keyword>
<dbReference type="Proteomes" id="UP001565471">
    <property type="component" value="Unassembled WGS sequence"/>
</dbReference>
<dbReference type="Gene3D" id="1.10.443.10">
    <property type="entry name" value="Intergrase catalytic core"/>
    <property type="match status" value="1"/>
</dbReference>
<evidence type="ECO:0000313" key="5">
    <source>
        <dbReference type="Proteomes" id="UP001565471"/>
    </source>
</evidence>
<proteinExistence type="predicted"/>
<dbReference type="RefSeq" id="WP_075968779.1">
    <property type="nucleotide sequence ID" value="NZ_CP126026.1"/>
</dbReference>
<dbReference type="Pfam" id="PF00589">
    <property type="entry name" value="Phage_integrase"/>
    <property type="match status" value="1"/>
</dbReference>
<evidence type="ECO:0000259" key="3">
    <source>
        <dbReference type="PROSITE" id="PS51898"/>
    </source>
</evidence>
<dbReference type="PANTHER" id="PTHR30349:SF88">
    <property type="entry name" value="BLL1584 PROTEIN"/>
    <property type="match status" value="1"/>
</dbReference>
<dbReference type="InterPro" id="IPR002104">
    <property type="entry name" value="Integrase_catalytic"/>
</dbReference>
<evidence type="ECO:0000313" key="4">
    <source>
        <dbReference type="EMBL" id="MEY9319394.1"/>
    </source>
</evidence>
<dbReference type="PANTHER" id="PTHR30349">
    <property type="entry name" value="PHAGE INTEGRASE-RELATED"/>
    <property type="match status" value="1"/>
</dbReference>
<dbReference type="InterPro" id="IPR013762">
    <property type="entry name" value="Integrase-like_cat_sf"/>
</dbReference>
<dbReference type="InterPro" id="IPR011010">
    <property type="entry name" value="DNA_brk_join_enz"/>
</dbReference>
<dbReference type="SUPFAM" id="SSF56349">
    <property type="entry name" value="DNA breaking-rejoining enzymes"/>
    <property type="match status" value="1"/>
</dbReference>
<feature type="domain" description="Tyr recombinase" evidence="3">
    <location>
        <begin position="195"/>
        <end position="385"/>
    </location>
</feature>
<gene>
    <name evidence="4" type="ORF">ABIF29_006193</name>
</gene>
<keyword evidence="5" id="KW-1185">Reference proteome</keyword>
<dbReference type="PROSITE" id="PS51898">
    <property type="entry name" value="TYR_RECOMBINASE"/>
    <property type="match status" value="1"/>
</dbReference>
<accession>A0ABV4F7G1</accession>
<name>A0ABV4F7G1_BRAEL</name>
<keyword evidence="1" id="KW-0229">DNA integration</keyword>
<reference evidence="4 5" key="1">
    <citation type="submission" date="2024-07" db="EMBL/GenBank/DDBJ databases">
        <title>Genomic Encyclopedia of Type Strains, Phase V (KMG-V): Genome sequencing to study the core and pangenomes of soil and plant-associated prokaryotes.</title>
        <authorList>
            <person name="Whitman W."/>
        </authorList>
    </citation>
    <scope>NUCLEOTIDE SEQUENCE [LARGE SCALE GENOMIC DNA]</scope>
    <source>
        <strain evidence="4 5">USDA 415</strain>
    </source>
</reference>
<dbReference type="InterPro" id="IPR050090">
    <property type="entry name" value="Tyrosine_recombinase_XerCD"/>
</dbReference>
<evidence type="ECO:0000256" key="2">
    <source>
        <dbReference type="ARBA" id="ARBA00023172"/>
    </source>
</evidence>
<dbReference type="CDD" id="cd00796">
    <property type="entry name" value="INT_Rci_Hp1_C"/>
    <property type="match status" value="1"/>
</dbReference>
<protein>
    <submittedName>
        <fullName evidence="4">Integrase</fullName>
    </submittedName>
</protein>
<organism evidence="4 5">
    <name type="scientific">Bradyrhizobium elkanii</name>
    <dbReference type="NCBI Taxonomy" id="29448"/>
    <lineage>
        <taxon>Bacteria</taxon>
        <taxon>Pseudomonadati</taxon>
        <taxon>Pseudomonadota</taxon>
        <taxon>Alphaproteobacteria</taxon>
        <taxon>Hyphomicrobiales</taxon>
        <taxon>Nitrobacteraceae</taxon>
        <taxon>Bradyrhizobium</taxon>
    </lineage>
</organism>
<sequence length="409" mass="45964">MPRRSKGARLQLKAARRDKSGKITHRATWIIRDNGRDIGTGCVADEITAAEQALKDYIASKHIPKRKAQDIESIPIGDVLSIYLDAELAKLRDQFKVAEDQEETIPGIRKFKKRIGRLNDWWGAKMLADVDGEQCRQFAKERGNKGGSRRDLEDLRAAINHHAAEGYHRGIVKITLPAKGEPRDRWLTRSDAAKLIWTCWRYREMQKMFRGPLKGQKVATGKRPLRHLARFILIGVYSGSRAGAIAAASPIPAVGRAFVDLDRGIYYRRRQGDAKTNKRQPPVPIPPRLLAHLKRWHQIDHHAKHFVEFNGKPVTSVKTAFKTAVGLAGLGAGVSPHTLRHTAATWLMQRGADPWQAAGYLGMSLDVLLNTYGHHHPDYLADAVEKIAKRDRKAEGNRDSFGSVLPLRR</sequence>